<feature type="transmembrane region" description="Helical" evidence="1">
    <location>
        <begin position="140"/>
        <end position="166"/>
    </location>
</feature>
<dbReference type="OrthoDB" id="10363271at2759"/>
<reference evidence="2" key="1">
    <citation type="submission" date="2011-01" db="EMBL/GenBank/DDBJ databases">
        <title>The Genome Sequence of Nematocida parisii strain ERTm3.</title>
        <authorList>
            <consortium name="The Broad Institute Genome Sequencing Platform"/>
            <consortium name="The Broad Institute Genome Sequencing Center for Infectious Disease"/>
            <person name="Cuomo C."/>
            <person name="Troemel E."/>
            <person name="Young S.K."/>
            <person name="Zeng Q."/>
            <person name="Gargeya S."/>
            <person name="Fitzgerald M."/>
            <person name="Haas B."/>
            <person name="Abouelleil A."/>
            <person name="Alvarado L."/>
            <person name="Arachchi H.M."/>
            <person name="Berlin A."/>
            <person name="Chapman S.B."/>
            <person name="Gearin G."/>
            <person name="Goldberg J."/>
            <person name="Griggs A."/>
            <person name="Gujja S."/>
            <person name="Hansen M."/>
            <person name="Heiman D."/>
            <person name="Howarth C."/>
            <person name="Larimer J."/>
            <person name="Lui A."/>
            <person name="MacDonald P.J.P."/>
            <person name="McCowen C."/>
            <person name="Montmayeur A."/>
            <person name="Murphy C."/>
            <person name="Neiman D."/>
            <person name="Pearson M."/>
            <person name="Priest M."/>
            <person name="Roberts A."/>
            <person name="Saif S."/>
            <person name="Shea T."/>
            <person name="Sisk P."/>
            <person name="Stolte C."/>
            <person name="Sykes S."/>
            <person name="Wortman J."/>
            <person name="Nusbaum C."/>
            <person name="Birren B."/>
        </authorList>
    </citation>
    <scope>NUCLEOTIDE SEQUENCE</scope>
    <source>
        <strain evidence="2">ERTm3</strain>
    </source>
</reference>
<evidence type="ECO:0000313" key="3">
    <source>
        <dbReference type="Proteomes" id="UP000002872"/>
    </source>
</evidence>
<dbReference type="InParanoid" id="I3EI03"/>
<protein>
    <submittedName>
        <fullName evidence="2">Uncharacterized protein</fullName>
    </submittedName>
</protein>
<sequence length="186" mass="21210">MHDEGVVKYSINHTRMKERANEIINQIEYELGKEGFDYTTISNNLILNLDQLIDDLISTTAVDKHSAHLTHEVNHYIREMVVYLIETGPIRAMIESRIDSYDKKASSQKTSRDVARVYELLNNSVHLAVHKVPGTKLGSISVFTISGVVYWLILSLIIIFIVRWGISVGEYKLFINGFMGYVGLKH</sequence>
<dbReference type="HOGENOM" id="CLU_1454806_0_0_1"/>
<keyword evidence="3" id="KW-1185">Reference proteome</keyword>
<dbReference type="Proteomes" id="UP000002872">
    <property type="component" value="Unassembled WGS sequence"/>
</dbReference>
<accession>I3EI03</accession>
<keyword evidence="1" id="KW-0472">Membrane</keyword>
<gene>
    <name evidence="2" type="ORF">NEQG_00669</name>
</gene>
<dbReference type="VEuPathDB" id="MicrosporidiaDB:NEQG_00669"/>
<dbReference type="AlphaFoldDB" id="I3EI03"/>
<keyword evidence="1" id="KW-0812">Transmembrane</keyword>
<proteinExistence type="predicted"/>
<dbReference type="OMA" id="THAPIEY"/>
<keyword evidence="1" id="KW-1133">Transmembrane helix</keyword>
<evidence type="ECO:0000256" key="1">
    <source>
        <dbReference type="SAM" id="Phobius"/>
    </source>
</evidence>
<evidence type="ECO:0000313" key="2">
    <source>
        <dbReference type="EMBL" id="EIJ88850.1"/>
    </source>
</evidence>
<name>I3EI03_NEMP3</name>
<dbReference type="EMBL" id="GL870877">
    <property type="protein sequence ID" value="EIJ88850.1"/>
    <property type="molecule type" value="Genomic_DNA"/>
</dbReference>
<organism evidence="2 3">
    <name type="scientific">Nematocida parisii (strain ERTm3)</name>
    <name type="common">Nematode killer fungus</name>
    <dbReference type="NCBI Taxonomy" id="935791"/>
    <lineage>
        <taxon>Eukaryota</taxon>
        <taxon>Fungi</taxon>
        <taxon>Fungi incertae sedis</taxon>
        <taxon>Microsporidia</taxon>
        <taxon>Nematocida</taxon>
    </lineage>
</organism>